<keyword evidence="1" id="KW-1133">Transmembrane helix</keyword>
<dbReference type="AlphaFoldDB" id="A0A1M6IZJ2"/>
<dbReference type="OrthoDB" id="2229417at2"/>
<protein>
    <recommendedName>
        <fullName evidence="2">LiaF transmembrane domain-containing protein</fullName>
    </recommendedName>
</protein>
<keyword evidence="1" id="KW-0472">Membrane</keyword>
<feature type="transmembrane region" description="Helical" evidence="1">
    <location>
        <begin position="9"/>
        <end position="27"/>
    </location>
</feature>
<feature type="transmembrane region" description="Helical" evidence="1">
    <location>
        <begin position="56"/>
        <end position="74"/>
    </location>
</feature>
<reference evidence="3 4" key="1">
    <citation type="submission" date="2016-11" db="EMBL/GenBank/DDBJ databases">
        <authorList>
            <person name="Jaros S."/>
            <person name="Januszkiewicz K."/>
            <person name="Wedrychowicz H."/>
        </authorList>
    </citation>
    <scope>NUCLEOTIDE SEQUENCE [LARGE SCALE GENOMIC DNA]</scope>
    <source>
        <strain evidence="3 4">DSM 14809</strain>
    </source>
</reference>
<evidence type="ECO:0000313" key="3">
    <source>
        <dbReference type="EMBL" id="SHJ39874.1"/>
    </source>
</evidence>
<feature type="transmembrane region" description="Helical" evidence="1">
    <location>
        <begin position="33"/>
        <end position="49"/>
    </location>
</feature>
<evidence type="ECO:0000256" key="1">
    <source>
        <dbReference type="SAM" id="Phobius"/>
    </source>
</evidence>
<dbReference type="Pfam" id="PF22570">
    <property type="entry name" value="LiaF-TM"/>
    <property type="match status" value="1"/>
</dbReference>
<proteinExistence type="predicted"/>
<evidence type="ECO:0000259" key="2">
    <source>
        <dbReference type="Pfam" id="PF22570"/>
    </source>
</evidence>
<organism evidence="3 4">
    <name type="scientific">Pseudobutyrivibrio xylanivorans DSM 14809</name>
    <dbReference type="NCBI Taxonomy" id="1123012"/>
    <lineage>
        <taxon>Bacteria</taxon>
        <taxon>Bacillati</taxon>
        <taxon>Bacillota</taxon>
        <taxon>Clostridia</taxon>
        <taxon>Lachnospirales</taxon>
        <taxon>Lachnospiraceae</taxon>
        <taxon>Pseudobutyrivibrio</taxon>
    </lineage>
</organism>
<dbReference type="InterPro" id="IPR054331">
    <property type="entry name" value="LiaF_TM"/>
</dbReference>
<name>A0A1M6IZJ2_PSEXY</name>
<dbReference type="EMBL" id="FQYQ01000020">
    <property type="protein sequence ID" value="SHJ39874.1"/>
    <property type="molecule type" value="Genomic_DNA"/>
</dbReference>
<keyword evidence="4" id="KW-1185">Reference proteome</keyword>
<sequence>MTKSKIRNIIRGLALIAFAVCLLLSRSNYFTEFPMVKMAVCIIMVVVFVEQLIERSFLGMSIPLGVMTCLFQSELGLGDIHFAIIMLAFVLIGAGLSMIFGKKSHHINIVRDGDSHTIDVSGKAEYWEDEGNFDLDNSLGSRTQYIKINDMKKGSIDNALGQLTVYFNGTTVDPNGAVLDIDNGMGSLSVYFPKEFRVSFNCDNGMGKINMHGECSQDMSQPLIKANVDNGMGTIDFYFE</sequence>
<gene>
    <name evidence="3" type="ORF">SAMN02745725_02458</name>
</gene>
<keyword evidence="1" id="KW-0812">Transmembrane</keyword>
<evidence type="ECO:0000313" key="4">
    <source>
        <dbReference type="Proteomes" id="UP000184185"/>
    </source>
</evidence>
<dbReference type="Proteomes" id="UP000184185">
    <property type="component" value="Unassembled WGS sequence"/>
</dbReference>
<accession>A0A1M6IZJ2</accession>
<feature type="domain" description="LiaF transmembrane" evidence="2">
    <location>
        <begin position="12"/>
        <end position="105"/>
    </location>
</feature>
<dbReference type="RefSeq" id="WP_072918485.1">
    <property type="nucleotide sequence ID" value="NZ_FQYQ01000020.1"/>
</dbReference>
<feature type="transmembrane region" description="Helical" evidence="1">
    <location>
        <begin position="80"/>
        <end position="101"/>
    </location>
</feature>